<dbReference type="PANTHER" id="PTHR27005">
    <property type="entry name" value="WALL-ASSOCIATED RECEPTOR KINASE-LIKE 21"/>
    <property type="match status" value="1"/>
</dbReference>
<evidence type="ECO:0000256" key="1">
    <source>
        <dbReference type="ARBA" id="ARBA00022741"/>
    </source>
</evidence>
<evidence type="ECO:0000256" key="2">
    <source>
        <dbReference type="ARBA" id="ARBA00022840"/>
    </source>
</evidence>
<accession>A0A443NMV4</accession>
<dbReference type="SUPFAM" id="SSF56112">
    <property type="entry name" value="Protein kinase-like (PK-like)"/>
    <property type="match status" value="1"/>
</dbReference>
<dbReference type="InterPro" id="IPR001245">
    <property type="entry name" value="Ser-Thr/Tyr_kinase_cat_dom"/>
</dbReference>
<keyword evidence="5" id="KW-0675">Receptor</keyword>
<evidence type="ECO:0000256" key="3">
    <source>
        <dbReference type="SAM" id="MobiDB-lite"/>
    </source>
</evidence>
<dbReference type="EMBL" id="QPKB01000003">
    <property type="protein sequence ID" value="RWR79819.1"/>
    <property type="molecule type" value="Genomic_DNA"/>
</dbReference>
<dbReference type="GO" id="GO:0005886">
    <property type="term" value="C:plasma membrane"/>
    <property type="evidence" value="ECO:0007669"/>
    <property type="project" value="TreeGrafter"/>
</dbReference>
<evidence type="ECO:0000313" key="5">
    <source>
        <dbReference type="EMBL" id="RWR79819.1"/>
    </source>
</evidence>
<evidence type="ECO:0000259" key="4">
    <source>
        <dbReference type="PROSITE" id="PS50011"/>
    </source>
</evidence>
<dbReference type="GO" id="GO:0005524">
    <property type="term" value="F:ATP binding"/>
    <property type="evidence" value="ECO:0007669"/>
    <property type="project" value="UniProtKB-KW"/>
</dbReference>
<keyword evidence="1" id="KW-0547">Nucleotide-binding</keyword>
<dbReference type="GO" id="GO:0007166">
    <property type="term" value="P:cell surface receptor signaling pathway"/>
    <property type="evidence" value="ECO:0007669"/>
    <property type="project" value="InterPro"/>
</dbReference>
<keyword evidence="5" id="KW-0808">Transferase</keyword>
<dbReference type="AlphaFoldDB" id="A0A443NMV4"/>
<evidence type="ECO:0000313" key="6">
    <source>
        <dbReference type="Proteomes" id="UP000283530"/>
    </source>
</evidence>
<protein>
    <submittedName>
        <fullName evidence="5">Putative wall-associated receptor kinase-like protein 16</fullName>
    </submittedName>
</protein>
<feature type="region of interest" description="Disordered" evidence="3">
    <location>
        <begin position="207"/>
        <end position="227"/>
    </location>
</feature>
<name>A0A443NMV4_9MAGN</name>
<keyword evidence="2" id="KW-0067">ATP-binding</keyword>
<dbReference type="Gene3D" id="1.10.510.10">
    <property type="entry name" value="Transferase(Phosphotransferase) domain 1"/>
    <property type="match status" value="1"/>
</dbReference>
<keyword evidence="6" id="KW-1185">Reference proteome</keyword>
<reference evidence="5 6" key="1">
    <citation type="journal article" date="2019" name="Nat. Plants">
        <title>Stout camphor tree genome fills gaps in understanding of flowering plant genome evolution.</title>
        <authorList>
            <person name="Chaw S.M."/>
            <person name="Liu Y.C."/>
            <person name="Wu Y.W."/>
            <person name="Wang H.Y."/>
            <person name="Lin C.I."/>
            <person name="Wu C.S."/>
            <person name="Ke H.M."/>
            <person name="Chang L.Y."/>
            <person name="Hsu C.Y."/>
            <person name="Yang H.T."/>
            <person name="Sudianto E."/>
            <person name="Hsu M.H."/>
            <person name="Wu K.P."/>
            <person name="Wang L.N."/>
            <person name="Leebens-Mack J.H."/>
            <person name="Tsai I.J."/>
        </authorList>
    </citation>
    <scope>NUCLEOTIDE SEQUENCE [LARGE SCALE GENOMIC DNA]</scope>
    <source>
        <strain evidence="6">cv. Chaw 1501</strain>
        <tissue evidence="5">Young leaves</tissue>
    </source>
</reference>
<feature type="domain" description="Protein kinase" evidence="4">
    <location>
        <begin position="1"/>
        <end position="204"/>
    </location>
</feature>
<dbReference type="Pfam" id="PF07714">
    <property type="entry name" value="PK_Tyr_Ser-Thr"/>
    <property type="match status" value="1"/>
</dbReference>
<dbReference type="PANTHER" id="PTHR27005:SF466">
    <property type="entry name" value="NON-FUNCTIONAL PSEUDOKINASE ZED1-LIKE"/>
    <property type="match status" value="1"/>
</dbReference>
<gene>
    <name evidence="5" type="ORF">CKAN_00841800</name>
</gene>
<dbReference type="InterPro" id="IPR000719">
    <property type="entry name" value="Prot_kinase_dom"/>
</dbReference>
<dbReference type="OrthoDB" id="75710at2759"/>
<organism evidence="5 6">
    <name type="scientific">Cinnamomum micranthum f. kanehirae</name>
    <dbReference type="NCBI Taxonomy" id="337451"/>
    <lineage>
        <taxon>Eukaryota</taxon>
        <taxon>Viridiplantae</taxon>
        <taxon>Streptophyta</taxon>
        <taxon>Embryophyta</taxon>
        <taxon>Tracheophyta</taxon>
        <taxon>Spermatophyta</taxon>
        <taxon>Magnoliopsida</taxon>
        <taxon>Magnoliidae</taxon>
        <taxon>Laurales</taxon>
        <taxon>Lauraceae</taxon>
        <taxon>Cinnamomum</taxon>
    </lineage>
</organism>
<proteinExistence type="predicted"/>
<dbReference type="InterPro" id="IPR045274">
    <property type="entry name" value="WAK-like"/>
</dbReference>
<dbReference type="STRING" id="337451.A0A443NMV4"/>
<sequence>MEFPLLVYELVANSLRHRLHEPNSLGPIPWEYRLRIATEIANAITYLHIANPKPIVHRNITSSNILLDEHCRPKLCGFNLTVTIPLGETHVEMEDISGTFGYLDPDYRITRIVSAKTDVYSFGMLLFELLSGKKPGELIRIDDMHGSCKIEKDEIVQLILDNGLSMDPRQVEQSAACIELVRRCFACEPDQRPPMKEVAQQLQLKERYELPSSSSSSSLAGVQQLRE</sequence>
<dbReference type="GO" id="GO:0004674">
    <property type="term" value="F:protein serine/threonine kinase activity"/>
    <property type="evidence" value="ECO:0007669"/>
    <property type="project" value="TreeGrafter"/>
</dbReference>
<dbReference type="PROSITE" id="PS50011">
    <property type="entry name" value="PROTEIN_KINASE_DOM"/>
    <property type="match status" value="1"/>
</dbReference>
<keyword evidence="5" id="KW-0418">Kinase</keyword>
<dbReference type="Proteomes" id="UP000283530">
    <property type="component" value="Unassembled WGS sequence"/>
</dbReference>
<comment type="caution">
    <text evidence="5">The sequence shown here is derived from an EMBL/GenBank/DDBJ whole genome shotgun (WGS) entry which is preliminary data.</text>
</comment>
<dbReference type="InterPro" id="IPR011009">
    <property type="entry name" value="Kinase-like_dom_sf"/>
</dbReference>
<dbReference type="PIRSF" id="PIRSF000654">
    <property type="entry name" value="Integrin-linked_kinase"/>
    <property type="match status" value="1"/>
</dbReference>